<dbReference type="GO" id="GO:0015288">
    <property type="term" value="F:porin activity"/>
    <property type="evidence" value="ECO:0007669"/>
    <property type="project" value="UniProtKB-KW"/>
</dbReference>
<dbReference type="GO" id="GO:0009279">
    <property type="term" value="C:cell outer membrane"/>
    <property type="evidence" value="ECO:0007669"/>
    <property type="project" value="UniProtKB-SubCell"/>
</dbReference>
<dbReference type="PANTHER" id="PTHR34501">
    <property type="entry name" value="PROTEIN YDDL-RELATED"/>
    <property type="match status" value="1"/>
</dbReference>
<evidence type="ECO:0000313" key="14">
    <source>
        <dbReference type="Proteomes" id="UP000295294"/>
    </source>
</evidence>
<keyword evidence="10" id="KW-0998">Cell outer membrane</keyword>
<dbReference type="Gene3D" id="2.40.160.10">
    <property type="entry name" value="Porin"/>
    <property type="match status" value="1"/>
</dbReference>
<comment type="subcellular location">
    <subcellularLocation>
        <location evidence="1">Cell outer membrane</location>
        <topology evidence="1">Multi-pass membrane protein</topology>
    </subcellularLocation>
</comment>
<dbReference type="InterPro" id="IPR023614">
    <property type="entry name" value="Porin_dom_sf"/>
</dbReference>
<organism evidence="13 14">
    <name type="scientific">Cupriavidus oxalaticus</name>
    <dbReference type="NCBI Taxonomy" id="96344"/>
    <lineage>
        <taxon>Bacteria</taxon>
        <taxon>Pseudomonadati</taxon>
        <taxon>Pseudomonadota</taxon>
        <taxon>Betaproteobacteria</taxon>
        <taxon>Burkholderiales</taxon>
        <taxon>Burkholderiaceae</taxon>
        <taxon>Cupriavidus</taxon>
    </lineage>
</organism>
<evidence type="ECO:0000256" key="2">
    <source>
        <dbReference type="ARBA" id="ARBA00011233"/>
    </source>
</evidence>
<name>A0A4P7LH14_9BURK</name>
<dbReference type="KEGG" id="cox:E0W60_30640"/>
<evidence type="ECO:0000256" key="5">
    <source>
        <dbReference type="ARBA" id="ARBA00022692"/>
    </source>
</evidence>
<dbReference type="AlphaFoldDB" id="A0A4P7LH14"/>
<evidence type="ECO:0000256" key="1">
    <source>
        <dbReference type="ARBA" id="ARBA00004571"/>
    </source>
</evidence>
<keyword evidence="9" id="KW-0472">Membrane</keyword>
<dbReference type="RefSeq" id="WP_135706654.1">
    <property type="nucleotide sequence ID" value="NZ_CP038636.1"/>
</dbReference>
<keyword evidence="13" id="KW-0614">Plasmid</keyword>
<reference evidence="13 14" key="1">
    <citation type="submission" date="2019-03" db="EMBL/GenBank/DDBJ databases">
        <title>Efficiently degradation of phenoxyalkanoic acid herbicides by Cupriavidus oxalaticus strain X32.</title>
        <authorList>
            <person name="Sheng X."/>
        </authorList>
    </citation>
    <scope>NUCLEOTIDE SEQUENCE [LARGE SCALE GENOMIC DNA]</scope>
    <source>
        <strain evidence="13 14">X32</strain>
        <plasmid evidence="13 14">unnamed1</plasmid>
    </source>
</reference>
<dbReference type="Proteomes" id="UP000295294">
    <property type="component" value="Plasmid unnamed1"/>
</dbReference>
<dbReference type="InterPro" id="IPR033900">
    <property type="entry name" value="Gram_neg_porin_domain"/>
</dbReference>
<evidence type="ECO:0000256" key="3">
    <source>
        <dbReference type="ARBA" id="ARBA00022448"/>
    </source>
</evidence>
<keyword evidence="3" id="KW-0813">Transport</keyword>
<proteinExistence type="predicted"/>
<evidence type="ECO:0000256" key="11">
    <source>
        <dbReference type="SAM" id="MobiDB-lite"/>
    </source>
</evidence>
<dbReference type="OrthoDB" id="8954810at2"/>
<dbReference type="SUPFAM" id="SSF56935">
    <property type="entry name" value="Porins"/>
    <property type="match status" value="1"/>
</dbReference>
<evidence type="ECO:0000256" key="10">
    <source>
        <dbReference type="ARBA" id="ARBA00023237"/>
    </source>
</evidence>
<feature type="compositionally biased region" description="Basic and acidic residues" evidence="11">
    <location>
        <begin position="14"/>
        <end position="25"/>
    </location>
</feature>
<keyword evidence="8" id="KW-0626">Porin</keyword>
<keyword evidence="7" id="KW-0406">Ion transport</keyword>
<geneLocation type="plasmid" evidence="13">
    <name>unnamed1</name>
</geneLocation>
<dbReference type="Pfam" id="PF13609">
    <property type="entry name" value="Porin_4"/>
    <property type="match status" value="1"/>
</dbReference>
<protein>
    <submittedName>
        <fullName evidence="13">Porin</fullName>
    </submittedName>
</protein>
<evidence type="ECO:0000259" key="12">
    <source>
        <dbReference type="Pfam" id="PF13609"/>
    </source>
</evidence>
<keyword evidence="6" id="KW-0732">Signal</keyword>
<accession>A0A4P7LH14</accession>
<dbReference type="InterPro" id="IPR050298">
    <property type="entry name" value="Gram-neg_bact_OMP"/>
</dbReference>
<keyword evidence="5" id="KW-0812">Transmembrane</keyword>
<dbReference type="GO" id="GO:0006811">
    <property type="term" value="P:monoatomic ion transport"/>
    <property type="evidence" value="ECO:0007669"/>
    <property type="project" value="UniProtKB-KW"/>
</dbReference>
<dbReference type="GO" id="GO:0046930">
    <property type="term" value="C:pore complex"/>
    <property type="evidence" value="ECO:0007669"/>
    <property type="project" value="UniProtKB-KW"/>
</dbReference>
<evidence type="ECO:0000256" key="8">
    <source>
        <dbReference type="ARBA" id="ARBA00023114"/>
    </source>
</evidence>
<evidence type="ECO:0000256" key="4">
    <source>
        <dbReference type="ARBA" id="ARBA00022452"/>
    </source>
</evidence>
<feature type="region of interest" description="Disordered" evidence="11">
    <location>
        <begin position="1"/>
        <end position="28"/>
    </location>
</feature>
<evidence type="ECO:0000256" key="9">
    <source>
        <dbReference type="ARBA" id="ARBA00023136"/>
    </source>
</evidence>
<dbReference type="EMBL" id="CP038636">
    <property type="protein sequence ID" value="QBY55410.1"/>
    <property type="molecule type" value="Genomic_DNA"/>
</dbReference>
<evidence type="ECO:0000256" key="7">
    <source>
        <dbReference type="ARBA" id="ARBA00023065"/>
    </source>
</evidence>
<sequence length="412" mass="43647">MDAFRRNGLSKDGAVVREQRREEKHRVPRSVARNWGTTPVIALAALGVFAGAAHAQSSITLYGTLDTNLEIDTNLKSAGGGSANRYALNGEGLSGSRWGLRGVEDIGGGLSSVFVLESGVGGDNGTLQQGGRLFGRQAFVGLQSATYGKITFGRQYTSMLEALANFSPAAMSSLYEPVIAQIGPVYREDNTLKYSGTFGPVSVGAHWSFGTGGSSGTVDLGRLGGSGEVPGQFRRDTGYGARASYTAGSFSATVTYDQVNPSIIGTNGFAGTGTFKKAAAAASYAVGPAIFMSGYRWGMSTAPGQTLTRDNLYWAGVYYEMTPALSLTLDYYYQTFRSSTLPALRPAGNPRQLMFIADYRLSKRTDLYLTTAYARNAGLCLDTASIAFNNGYQPGAGKNSMFGAALGIRHNF</sequence>
<feature type="domain" description="Porin" evidence="12">
    <location>
        <begin position="42"/>
        <end position="377"/>
    </location>
</feature>
<dbReference type="PANTHER" id="PTHR34501:SF9">
    <property type="entry name" value="MAJOR OUTER MEMBRANE PROTEIN P.IA"/>
    <property type="match status" value="1"/>
</dbReference>
<dbReference type="CDD" id="cd00342">
    <property type="entry name" value="gram_neg_porins"/>
    <property type="match status" value="1"/>
</dbReference>
<gene>
    <name evidence="13" type="ORF">E0W60_30640</name>
</gene>
<keyword evidence="4" id="KW-1134">Transmembrane beta strand</keyword>
<evidence type="ECO:0000313" key="13">
    <source>
        <dbReference type="EMBL" id="QBY55410.1"/>
    </source>
</evidence>
<comment type="subunit">
    <text evidence="2">Homotrimer.</text>
</comment>
<evidence type="ECO:0000256" key="6">
    <source>
        <dbReference type="ARBA" id="ARBA00022729"/>
    </source>
</evidence>